<sequence length="79" mass="9362">MTQYIVVNILLKRKVKKMNNFYDYEKLTYTPKELAKVLNISLTTVFKLIKQKEIPVIRIGRKVLIPKAKLKDWIDKVAQ</sequence>
<dbReference type="InterPro" id="IPR041657">
    <property type="entry name" value="HTH_17"/>
</dbReference>
<dbReference type="RefSeq" id="WP_014043256.1">
    <property type="nucleotide sequence ID" value="NC_015949.1"/>
</dbReference>
<dbReference type="InterPro" id="IPR010093">
    <property type="entry name" value="SinI_DNA-bd"/>
</dbReference>
<proteinExistence type="predicted"/>
<reference evidence="2 3" key="1">
    <citation type="submission" date="2011-08" db="EMBL/GenBank/DDBJ databases">
        <title>Complete sequence of Caldicellulosiruptor lactoaceticus 6A.</title>
        <authorList>
            <consortium name="US DOE Joint Genome Institute"/>
            <person name="Lucas S."/>
            <person name="Han J."/>
            <person name="Lapidus A."/>
            <person name="Cheng J.-F."/>
            <person name="Goodwin L."/>
            <person name="Pitluck S."/>
            <person name="Peters L."/>
            <person name="Davenport K."/>
            <person name="Detter J.C."/>
            <person name="Han C."/>
            <person name="Tapia R."/>
            <person name="Land M."/>
            <person name="Hauser L."/>
            <person name="Kyrpides N."/>
            <person name="Ivanova N."/>
            <person name="Ovchinnikova G."/>
            <person name="Pagani I."/>
            <person name="Blumer-Schuette S.E."/>
            <person name="Kelly R.M."/>
            <person name="Woyke T."/>
        </authorList>
    </citation>
    <scope>NUCLEOTIDE SEQUENCE [LARGE SCALE GENOMIC DNA]</scope>
    <source>
        <strain evidence="2 3">6A</strain>
    </source>
</reference>
<dbReference type="Pfam" id="PF12728">
    <property type="entry name" value="HTH_17"/>
    <property type="match status" value="1"/>
</dbReference>
<dbReference type="GO" id="GO:0003677">
    <property type="term" value="F:DNA binding"/>
    <property type="evidence" value="ECO:0007669"/>
    <property type="project" value="InterPro"/>
</dbReference>
<organism evidence="2 3">
    <name type="scientific">Caldicellulosiruptor acetigenus 6A</name>
    <dbReference type="NCBI Taxonomy" id="632516"/>
    <lineage>
        <taxon>Bacteria</taxon>
        <taxon>Bacillati</taxon>
        <taxon>Bacillota</taxon>
        <taxon>Bacillota incertae sedis</taxon>
        <taxon>Caldicellulosiruptorales</taxon>
        <taxon>Caldicellulosiruptoraceae</taxon>
        <taxon>Caldicellulosiruptor</taxon>
    </lineage>
</organism>
<evidence type="ECO:0000259" key="1">
    <source>
        <dbReference type="Pfam" id="PF12728"/>
    </source>
</evidence>
<dbReference type="SUPFAM" id="SSF46955">
    <property type="entry name" value="Putative DNA-binding domain"/>
    <property type="match status" value="1"/>
</dbReference>
<gene>
    <name evidence="2" type="ORF">Calla_2245</name>
</gene>
<evidence type="ECO:0000313" key="3">
    <source>
        <dbReference type="Proteomes" id="UP000009257"/>
    </source>
</evidence>
<accession>G2PXC6</accession>
<protein>
    <submittedName>
        <fullName evidence="2">DNA binding domain protein, excisionase family</fullName>
    </submittedName>
</protein>
<dbReference type="Proteomes" id="UP000009257">
    <property type="component" value="Chromosome"/>
</dbReference>
<dbReference type="KEGG" id="clc:Calla_2245"/>
<dbReference type="NCBIfam" id="TIGR01764">
    <property type="entry name" value="excise"/>
    <property type="match status" value="1"/>
</dbReference>
<dbReference type="HOGENOM" id="CLU_140176_12_3_9"/>
<feature type="domain" description="Helix-turn-helix" evidence="1">
    <location>
        <begin position="29"/>
        <end position="76"/>
    </location>
</feature>
<evidence type="ECO:0000313" key="2">
    <source>
        <dbReference type="EMBL" id="AEM74790.1"/>
    </source>
</evidence>
<name>G2PXC6_9FIRM</name>
<dbReference type="EMBL" id="CP003001">
    <property type="protein sequence ID" value="AEM74790.1"/>
    <property type="molecule type" value="Genomic_DNA"/>
</dbReference>
<dbReference type="AlphaFoldDB" id="G2PXC6"/>
<dbReference type="InterPro" id="IPR009061">
    <property type="entry name" value="DNA-bd_dom_put_sf"/>
</dbReference>